<reference evidence="3 4" key="1">
    <citation type="submission" date="2018-02" db="EMBL/GenBank/DDBJ databases">
        <title>Subsurface microbial communities from deep shales in Ohio and West Virginia, USA.</title>
        <authorList>
            <person name="Wrighton K."/>
        </authorList>
    </citation>
    <scope>NUCLEOTIDE SEQUENCE [LARGE SCALE GENOMIC DNA]</scope>
    <source>
        <strain evidence="3 4">OWC-G53F</strain>
    </source>
</reference>
<dbReference type="AlphaFoldDB" id="A0A2S6H8B9"/>
<gene>
    <name evidence="3" type="ORF">B0F88_101254</name>
</gene>
<proteinExistence type="predicted"/>
<organism evidence="3 4">
    <name type="scientific">Methylobacter tundripaludum</name>
    <dbReference type="NCBI Taxonomy" id="173365"/>
    <lineage>
        <taxon>Bacteria</taxon>
        <taxon>Pseudomonadati</taxon>
        <taxon>Pseudomonadota</taxon>
        <taxon>Gammaproteobacteria</taxon>
        <taxon>Methylococcales</taxon>
        <taxon>Methylococcaceae</taxon>
        <taxon>Methylobacter</taxon>
    </lineage>
</organism>
<feature type="transmembrane region" description="Helical" evidence="1">
    <location>
        <begin position="240"/>
        <end position="263"/>
    </location>
</feature>
<dbReference type="InterPro" id="IPR029044">
    <property type="entry name" value="Nucleotide-diphossugar_trans"/>
</dbReference>
<dbReference type="PANTHER" id="PTHR43685">
    <property type="entry name" value="GLYCOSYLTRANSFERASE"/>
    <property type="match status" value="1"/>
</dbReference>
<dbReference type="Gene3D" id="3.90.550.10">
    <property type="entry name" value="Spore Coat Polysaccharide Biosynthesis Protein SpsA, Chain A"/>
    <property type="match status" value="1"/>
</dbReference>
<dbReference type="Proteomes" id="UP000238071">
    <property type="component" value="Unassembled WGS sequence"/>
</dbReference>
<dbReference type="InterPro" id="IPR001173">
    <property type="entry name" value="Glyco_trans_2-like"/>
</dbReference>
<dbReference type="RefSeq" id="WP_181049804.1">
    <property type="nucleotide sequence ID" value="NZ_PTIY01000001.1"/>
</dbReference>
<accession>A0A2S6H8B9</accession>
<comment type="caution">
    <text evidence="3">The sequence shown here is derived from an EMBL/GenBank/DDBJ whole genome shotgun (WGS) entry which is preliminary data.</text>
</comment>
<evidence type="ECO:0000259" key="2">
    <source>
        <dbReference type="Pfam" id="PF00535"/>
    </source>
</evidence>
<dbReference type="EMBL" id="PTIY01000001">
    <property type="protein sequence ID" value="PPK73724.1"/>
    <property type="molecule type" value="Genomic_DNA"/>
</dbReference>
<protein>
    <submittedName>
        <fullName evidence="3">Glycosyltransferase involved in cell wall biosynthesis</fullName>
    </submittedName>
</protein>
<keyword evidence="1" id="KW-0812">Transmembrane</keyword>
<feature type="domain" description="Glycosyltransferase 2-like" evidence="2">
    <location>
        <begin position="13"/>
        <end position="138"/>
    </location>
</feature>
<dbReference type="PANTHER" id="PTHR43685:SF2">
    <property type="entry name" value="GLYCOSYLTRANSFERASE 2-LIKE DOMAIN-CONTAINING PROTEIN"/>
    <property type="match status" value="1"/>
</dbReference>
<name>A0A2S6H8B9_9GAMM</name>
<evidence type="ECO:0000313" key="4">
    <source>
        <dbReference type="Proteomes" id="UP000238071"/>
    </source>
</evidence>
<evidence type="ECO:0000313" key="3">
    <source>
        <dbReference type="EMBL" id="PPK73724.1"/>
    </source>
</evidence>
<dbReference type="SUPFAM" id="SSF53448">
    <property type="entry name" value="Nucleotide-diphospho-sugar transferases"/>
    <property type="match status" value="1"/>
</dbReference>
<dbReference type="CDD" id="cd00761">
    <property type="entry name" value="Glyco_tranf_GTA_type"/>
    <property type="match status" value="1"/>
</dbReference>
<keyword evidence="4" id="KW-1185">Reference proteome</keyword>
<evidence type="ECO:0000256" key="1">
    <source>
        <dbReference type="SAM" id="Phobius"/>
    </source>
</evidence>
<keyword evidence="3" id="KW-0808">Transferase</keyword>
<dbReference type="InterPro" id="IPR050834">
    <property type="entry name" value="Glycosyltransf_2"/>
</dbReference>
<sequence>MSDRYDSVHTPVSVIIPCYRCADTIQRAVDSVIAQTRPPEEIILIDDFSNDGGETLAVLDRLRQEHQETNIKVLRLNKNGGPGSARNAGWEQSSQPYIAFLDADDSWHPEKMAIQYQWMAAHPDVVLSGHPSIKISEGVALPELPESLLARRINECRLLFSNCLPTRSVMLKREVSFRFFPEKRYAEDYLLWLTLVFNGQPAWFLNSPMAYSFKEEFGDGGLTGNLWRAQQGILDTYQKIFSAGFIPFFMFILVSSFSFLKYFRRWSIVKWRFLINSAS</sequence>
<keyword evidence="1" id="KW-0472">Membrane</keyword>
<dbReference type="Pfam" id="PF00535">
    <property type="entry name" value="Glycos_transf_2"/>
    <property type="match status" value="1"/>
</dbReference>
<dbReference type="GO" id="GO:0016740">
    <property type="term" value="F:transferase activity"/>
    <property type="evidence" value="ECO:0007669"/>
    <property type="project" value="UniProtKB-KW"/>
</dbReference>
<keyword evidence="1" id="KW-1133">Transmembrane helix</keyword>